<name>A0A0F9HZB4_9ZZZZ</name>
<gene>
    <name evidence="1" type="ORF">LCGC14_1724160</name>
</gene>
<organism evidence="1">
    <name type="scientific">marine sediment metagenome</name>
    <dbReference type="NCBI Taxonomy" id="412755"/>
    <lineage>
        <taxon>unclassified sequences</taxon>
        <taxon>metagenomes</taxon>
        <taxon>ecological metagenomes</taxon>
    </lineage>
</organism>
<dbReference type="AlphaFoldDB" id="A0A0F9HZB4"/>
<accession>A0A0F9HZB4</accession>
<sequence>MKDLYDLMKQVQTDLWEDGSNMCVTVDLWKYGHGNEELSFRIWDGQKTVLDTTSPEIFRRFSALKQIDQKVSLVINAKDI</sequence>
<evidence type="ECO:0000313" key="1">
    <source>
        <dbReference type="EMBL" id="KKM08466.1"/>
    </source>
</evidence>
<dbReference type="EMBL" id="LAZR01015559">
    <property type="protein sequence ID" value="KKM08466.1"/>
    <property type="molecule type" value="Genomic_DNA"/>
</dbReference>
<comment type="caution">
    <text evidence="1">The sequence shown here is derived from an EMBL/GenBank/DDBJ whole genome shotgun (WGS) entry which is preliminary data.</text>
</comment>
<proteinExistence type="predicted"/>
<reference evidence="1" key="1">
    <citation type="journal article" date="2015" name="Nature">
        <title>Complex archaea that bridge the gap between prokaryotes and eukaryotes.</title>
        <authorList>
            <person name="Spang A."/>
            <person name="Saw J.H."/>
            <person name="Jorgensen S.L."/>
            <person name="Zaremba-Niedzwiedzka K."/>
            <person name="Martijn J."/>
            <person name="Lind A.E."/>
            <person name="van Eijk R."/>
            <person name="Schleper C."/>
            <person name="Guy L."/>
            <person name="Ettema T.J."/>
        </authorList>
    </citation>
    <scope>NUCLEOTIDE SEQUENCE</scope>
</reference>
<protein>
    <submittedName>
        <fullName evidence="1">Uncharacterized protein</fullName>
    </submittedName>
</protein>